<name>A0A4D6H9I2_9EURY</name>
<dbReference type="PROSITE" id="PS50113">
    <property type="entry name" value="PAC"/>
    <property type="match status" value="1"/>
</dbReference>
<keyword evidence="5" id="KW-0418">Kinase</keyword>
<reference evidence="10 11" key="1">
    <citation type="journal article" date="2019" name="Nat. Commun.">
        <title>A new type of DNA phosphorothioation-based antiviral system in archaea.</title>
        <authorList>
            <person name="Xiong L."/>
            <person name="Liu S."/>
            <person name="Chen S."/>
            <person name="Xiao Y."/>
            <person name="Zhu B."/>
            <person name="Gao Y."/>
            <person name="Zhang Y."/>
            <person name="Chen B."/>
            <person name="Luo J."/>
            <person name="Deng Z."/>
            <person name="Chen X."/>
            <person name="Wang L."/>
            <person name="Chen S."/>
        </authorList>
    </citation>
    <scope>NUCLEOTIDE SEQUENCE [LARGE SCALE GENOMIC DNA]</scope>
    <source>
        <strain evidence="10 11">CBA1105</strain>
    </source>
</reference>
<organism evidence="10 11">
    <name type="scientific">Halapricum salinum</name>
    <dbReference type="NCBI Taxonomy" id="1457250"/>
    <lineage>
        <taxon>Archaea</taxon>
        <taxon>Methanobacteriati</taxon>
        <taxon>Methanobacteriota</taxon>
        <taxon>Stenosarchaea group</taxon>
        <taxon>Halobacteria</taxon>
        <taxon>Halobacteriales</taxon>
        <taxon>Haloarculaceae</taxon>
        <taxon>Halapricum</taxon>
    </lineage>
</organism>
<keyword evidence="4" id="KW-0808">Transferase</keyword>
<dbReference type="SMART" id="SM00091">
    <property type="entry name" value="PAS"/>
    <property type="match status" value="1"/>
</dbReference>
<dbReference type="Proteomes" id="UP000296706">
    <property type="component" value="Chromosome"/>
</dbReference>
<dbReference type="KEGG" id="hsn:DV733_05460"/>
<dbReference type="AlphaFoldDB" id="A0A4D6H9I2"/>
<dbReference type="SUPFAM" id="SSF55785">
    <property type="entry name" value="PYP-like sensor domain (PAS domain)"/>
    <property type="match status" value="1"/>
</dbReference>
<dbReference type="SUPFAM" id="SSF55874">
    <property type="entry name" value="ATPase domain of HSP90 chaperone/DNA topoisomerase II/histidine kinase"/>
    <property type="match status" value="1"/>
</dbReference>
<evidence type="ECO:0000256" key="1">
    <source>
        <dbReference type="ARBA" id="ARBA00000085"/>
    </source>
</evidence>
<dbReference type="CDD" id="cd00130">
    <property type="entry name" value="PAS"/>
    <property type="match status" value="1"/>
</dbReference>
<dbReference type="Pfam" id="PF08448">
    <property type="entry name" value="PAS_4"/>
    <property type="match status" value="1"/>
</dbReference>
<sequence>MTAGELPGALVVVDPDGRLEPITEALELAGIEPIRSVERPAGVPRSNVAAVLGIDAPASGTLPKQDGLDLFRRVRDHFDSPPPIALYVLRSERTRINELLDAGVDDVIRVPPKREALLTARIERLCGLDPVEPPEQQLESMLESYPETVYIKDREGRFVNISGHSLDNREMTRPQRVGLTDYELFPGDLPDRLYEEEQELLAREETLFEKIEHWVEDGDDHWVSTTKAPRYDADGELLGLVGDVRDVTHLKRQEHALAALHQASRRLIRADDREEIAAVTIDIVAGIDSLPAARLVLDAEDGEGDGRAVEGGGETGEDKRIEERSENGEIAWDETSFERAATSGETLYLADDGSVLTGPQRREYEDTWMPDRGVVGVRLPLGEHGVLGIETPEGLLEPFTIELTHILAANVEAVLDRQRQERRVTRQADRIEQFARIGSHELRNNLQIAMGAVERALAGEDEAGEQALATLERMDRLTSQLMTLARTGSMVRGNGQVDLSEAAGTAAESIDGDLTVLADTSATVQADPDALVEVLSVLFRNVADRDPAATIEIGVIDEGFYVTDDAPTRLDPDASDLFEPVYSETSGESDGSLYLVSVLAEALDWEVSITAEDSGTRIAFEGVVVD</sequence>
<dbReference type="InterPro" id="IPR029016">
    <property type="entry name" value="GAF-like_dom_sf"/>
</dbReference>
<dbReference type="PROSITE" id="PS50110">
    <property type="entry name" value="RESPONSE_REGULATORY"/>
    <property type="match status" value="1"/>
</dbReference>
<dbReference type="InterPro" id="IPR036890">
    <property type="entry name" value="HATPase_C_sf"/>
</dbReference>
<dbReference type="NCBIfam" id="TIGR00229">
    <property type="entry name" value="sensory_box"/>
    <property type="match status" value="1"/>
</dbReference>
<evidence type="ECO:0000256" key="3">
    <source>
        <dbReference type="ARBA" id="ARBA00022553"/>
    </source>
</evidence>
<comment type="catalytic activity">
    <reaction evidence="1">
        <text>ATP + protein L-histidine = ADP + protein N-phospho-L-histidine.</text>
        <dbReference type="EC" id="2.7.13.3"/>
    </reaction>
</comment>
<dbReference type="Gene3D" id="3.40.50.2300">
    <property type="match status" value="1"/>
</dbReference>
<comment type="caution">
    <text evidence="6">Lacks conserved residue(s) required for the propagation of feature annotation.</text>
</comment>
<proteinExistence type="predicted"/>
<dbReference type="InterPro" id="IPR000014">
    <property type="entry name" value="PAS"/>
</dbReference>
<dbReference type="InterPro" id="IPR011006">
    <property type="entry name" value="CheY-like_superfamily"/>
</dbReference>
<keyword evidence="11" id="KW-1185">Reference proteome</keyword>
<dbReference type="SUPFAM" id="SSF47384">
    <property type="entry name" value="Homodimeric domain of signal transducing histidine kinase"/>
    <property type="match status" value="1"/>
</dbReference>
<evidence type="ECO:0000256" key="6">
    <source>
        <dbReference type="PROSITE-ProRule" id="PRU00169"/>
    </source>
</evidence>
<feature type="domain" description="Response regulatory" evidence="8">
    <location>
        <begin position="8"/>
        <end position="125"/>
    </location>
</feature>
<accession>A0A4D6H9I2</accession>
<dbReference type="GO" id="GO:0000155">
    <property type="term" value="F:phosphorelay sensor kinase activity"/>
    <property type="evidence" value="ECO:0007669"/>
    <property type="project" value="InterPro"/>
</dbReference>
<dbReference type="InterPro" id="IPR013656">
    <property type="entry name" value="PAS_4"/>
</dbReference>
<protein>
    <recommendedName>
        <fullName evidence="2">histidine kinase</fullName>
        <ecNumber evidence="2">2.7.13.3</ecNumber>
    </recommendedName>
</protein>
<dbReference type="PANTHER" id="PTHR43304:SF1">
    <property type="entry name" value="PAC DOMAIN-CONTAINING PROTEIN"/>
    <property type="match status" value="1"/>
</dbReference>
<dbReference type="PANTHER" id="PTHR43304">
    <property type="entry name" value="PHYTOCHROME-LIKE PROTEIN CPH1"/>
    <property type="match status" value="1"/>
</dbReference>
<evidence type="ECO:0000256" key="2">
    <source>
        <dbReference type="ARBA" id="ARBA00012438"/>
    </source>
</evidence>
<feature type="domain" description="PAC" evidence="9">
    <location>
        <begin position="204"/>
        <end position="259"/>
    </location>
</feature>
<evidence type="ECO:0000313" key="11">
    <source>
        <dbReference type="Proteomes" id="UP000296706"/>
    </source>
</evidence>
<dbReference type="CDD" id="cd00082">
    <property type="entry name" value="HisKA"/>
    <property type="match status" value="1"/>
</dbReference>
<evidence type="ECO:0000313" key="10">
    <source>
        <dbReference type="EMBL" id="QCC50724.1"/>
    </source>
</evidence>
<dbReference type="InterPro" id="IPR001789">
    <property type="entry name" value="Sig_transdc_resp-reg_receiver"/>
</dbReference>
<feature type="compositionally biased region" description="Basic and acidic residues" evidence="7">
    <location>
        <begin position="316"/>
        <end position="327"/>
    </location>
</feature>
<dbReference type="InterPro" id="IPR035965">
    <property type="entry name" value="PAS-like_dom_sf"/>
</dbReference>
<evidence type="ECO:0000256" key="5">
    <source>
        <dbReference type="ARBA" id="ARBA00022777"/>
    </source>
</evidence>
<dbReference type="InterPro" id="IPR036097">
    <property type="entry name" value="HisK_dim/P_sf"/>
</dbReference>
<dbReference type="EC" id="2.7.13.3" evidence="2"/>
<evidence type="ECO:0000256" key="4">
    <source>
        <dbReference type="ARBA" id="ARBA00022679"/>
    </source>
</evidence>
<dbReference type="InterPro" id="IPR000700">
    <property type="entry name" value="PAS-assoc_C"/>
</dbReference>
<dbReference type="InterPro" id="IPR003661">
    <property type="entry name" value="HisK_dim/P_dom"/>
</dbReference>
<evidence type="ECO:0000259" key="8">
    <source>
        <dbReference type="PROSITE" id="PS50110"/>
    </source>
</evidence>
<evidence type="ECO:0000259" key="9">
    <source>
        <dbReference type="PROSITE" id="PS50113"/>
    </source>
</evidence>
<keyword evidence="3" id="KW-0597">Phosphoprotein</keyword>
<dbReference type="InterPro" id="IPR052162">
    <property type="entry name" value="Sensor_kinase/Photoreceptor"/>
</dbReference>
<dbReference type="STRING" id="1457250.GCA_000755225_03405"/>
<dbReference type="Gene3D" id="3.30.450.20">
    <property type="entry name" value="PAS domain"/>
    <property type="match status" value="1"/>
</dbReference>
<gene>
    <name evidence="10" type="ORF">DV733_05460</name>
</gene>
<dbReference type="EMBL" id="CP031310">
    <property type="protein sequence ID" value="QCC50724.1"/>
    <property type="molecule type" value="Genomic_DNA"/>
</dbReference>
<dbReference type="Gene3D" id="3.30.565.10">
    <property type="entry name" value="Histidine kinase-like ATPase, C-terminal domain"/>
    <property type="match status" value="1"/>
</dbReference>
<evidence type="ECO:0000256" key="7">
    <source>
        <dbReference type="SAM" id="MobiDB-lite"/>
    </source>
</evidence>
<feature type="region of interest" description="Disordered" evidence="7">
    <location>
        <begin position="301"/>
        <end position="327"/>
    </location>
</feature>
<dbReference type="Gene3D" id="3.30.450.40">
    <property type="match status" value="1"/>
</dbReference>
<dbReference type="SUPFAM" id="SSF52172">
    <property type="entry name" value="CheY-like"/>
    <property type="match status" value="1"/>
</dbReference>